<dbReference type="FunFam" id="3.40.1110.10:FF:000066">
    <property type="entry name" value="Cadmium-translocating P-type ATPase"/>
    <property type="match status" value="1"/>
</dbReference>
<organism evidence="19 20">
    <name type="scientific">[Clostridium] cellulosi</name>
    <dbReference type="NCBI Taxonomy" id="29343"/>
    <lineage>
        <taxon>Bacteria</taxon>
        <taxon>Bacillati</taxon>
        <taxon>Bacillota</taxon>
        <taxon>Clostridia</taxon>
        <taxon>Eubacteriales</taxon>
        <taxon>Oscillospiraceae</taxon>
        <taxon>Oscillospiraceae incertae sedis</taxon>
    </lineage>
</organism>
<dbReference type="PANTHER" id="PTHR48085:SF5">
    <property type="entry name" value="CADMIUM_ZINC-TRANSPORTING ATPASE HMA4-RELATED"/>
    <property type="match status" value="1"/>
</dbReference>
<dbReference type="PROSITE" id="PS00154">
    <property type="entry name" value="ATPASE_E1_E2"/>
    <property type="match status" value="1"/>
</dbReference>
<evidence type="ECO:0000256" key="2">
    <source>
        <dbReference type="ARBA" id="ARBA00006024"/>
    </source>
</evidence>
<evidence type="ECO:0000256" key="14">
    <source>
        <dbReference type="ARBA" id="ARBA00023136"/>
    </source>
</evidence>
<dbReference type="Gene3D" id="2.70.150.10">
    <property type="entry name" value="Calcium-transporting ATPase, cytoplasmic transduction domain A"/>
    <property type="match status" value="1"/>
</dbReference>
<dbReference type="PRINTS" id="PR00941">
    <property type="entry name" value="CDATPASE"/>
</dbReference>
<evidence type="ECO:0000313" key="20">
    <source>
        <dbReference type="Proteomes" id="UP000032431"/>
    </source>
</evidence>
<evidence type="ECO:0000256" key="4">
    <source>
        <dbReference type="ARBA" id="ARBA00022539"/>
    </source>
</evidence>
<keyword evidence="9" id="KW-0862">Zinc</keyword>
<evidence type="ECO:0000256" key="7">
    <source>
        <dbReference type="ARBA" id="ARBA00022723"/>
    </source>
</evidence>
<dbReference type="PANTHER" id="PTHR48085">
    <property type="entry name" value="CADMIUM/ZINC-TRANSPORTING ATPASE HMA2-RELATED"/>
    <property type="match status" value="1"/>
</dbReference>
<dbReference type="KEGG" id="ccel:CCDG5_1628"/>
<dbReference type="NCBIfam" id="TIGR01512">
    <property type="entry name" value="ATPase-IB2_Cd"/>
    <property type="match status" value="1"/>
</dbReference>
<dbReference type="SUPFAM" id="SSF81653">
    <property type="entry name" value="Calcium ATPase, transduction domain A"/>
    <property type="match status" value="1"/>
</dbReference>
<dbReference type="SUPFAM" id="SSF81665">
    <property type="entry name" value="Calcium ATPase, transmembrane domain M"/>
    <property type="match status" value="1"/>
</dbReference>
<dbReference type="AlphaFoldDB" id="A0A078KLX1"/>
<keyword evidence="8 17" id="KW-0547">Nucleotide-binding</keyword>
<dbReference type="EC" id="3.6.3.3" evidence="19"/>
<keyword evidence="6 17" id="KW-0812">Transmembrane</keyword>
<dbReference type="STRING" id="29343.CCDG5_1628"/>
<dbReference type="InterPro" id="IPR051014">
    <property type="entry name" value="Cation_Transport_ATPase_IB"/>
</dbReference>
<evidence type="ECO:0000256" key="17">
    <source>
        <dbReference type="RuleBase" id="RU362081"/>
    </source>
</evidence>
<dbReference type="InterPro" id="IPR023298">
    <property type="entry name" value="ATPase_P-typ_TM_dom_sf"/>
</dbReference>
<comment type="catalytic activity">
    <reaction evidence="16">
        <text>Cd(2+)(in) + ATP + H2O = Cd(2+)(out) + ADP + phosphate + H(+)</text>
        <dbReference type="Rhea" id="RHEA:12132"/>
        <dbReference type="ChEBI" id="CHEBI:15377"/>
        <dbReference type="ChEBI" id="CHEBI:15378"/>
        <dbReference type="ChEBI" id="CHEBI:30616"/>
        <dbReference type="ChEBI" id="CHEBI:43474"/>
        <dbReference type="ChEBI" id="CHEBI:48775"/>
        <dbReference type="ChEBI" id="CHEBI:456216"/>
        <dbReference type="EC" id="7.2.2.21"/>
    </reaction>
</comment>
<dbReference type="Pfam" id="PF00403">
    <property type="entry name" value="HMA"/>
    <property type="match status" value="2"/>
</dbReference>
<dbReference type="Pfam" id="PF00702">
    <property type="entry name" value="Hydrolase"/>
    <property type="match status" value="1"/>
</dbReference>
<evidence type="ECO:0000256" key="11">
    <source>
        <dbReference type="ARBA" id="ARBA00022842"/>
    </source>
</evidence>
<dbReference type="SUPFAM" id="SSF55008">
    <property type="entry name" value="HMA, heavy metal-associated domain"/>
    <property type="match status" value="2"/>
</dbReference>
<evidence type="ECO:0000256" key="9">
    <source>
        <dbReference type="ARBA" id="ARBA00022833"/>
    </source>
</evidence>
<dbReference type="SFLD" id="SFLDS00003">
    <property type="entry name" value="Haloacid_Dehalogenase"/>
    <property type="match status" value="1"/>
</dbReference>
<dbReference type="InterPro" id="IPR008250">
    <property type="entry name" value="ATPase_P-typ_transduc_dom_A_sf"/>
</dbReference>
<dbReference type="InterPro" id="IPR036163">
    <property type="entry name" value="HMA_dom_sf"/>
</dbReference>
<dbReference type="GO" id="GO:0008551">
    <property type="term" value="F:P-type cadmium transporter activity"/>
    <property type="evidence" value="ECO:0007669"/>
    <property type="project" value="UniProtKB-EC"/>
</dbReference>
<dbReference type="InterPro" id="IPR006121">
    <property type="entry name" value="HMA_dom"/>
</dbReference>
<dbReference type="GO" id="GO:0016463">
    <property type="term" value="F:P-type zinc transporter activity"/>
    <property type="evidence" value="ECO:0007669"/>
    <property type="project" value="UniProtKB-EC"/>
</dbReference>
<keyword evidence="10 17" id="KW-0067">ATP-binding</keyword>
<feature type="transmembrane region" description="Helical" evidence="17">
    <location>
        <begin position="172"/>
        <end position="192"/>
    </location>
</feature>
<dbReference type="SUPFAM" id="SSF56784">
    <property type="entry name" value="HAD-like"/>
    <property type="match status" value="1"/>
</dbReference>
<keyword evidence="20" id="KW-1185">Reference proteome</keyword>
<evidence type="ECO:0000256" key="10">
    <source>
        <dbReference type="ARBA" id="ARBA00022840"/>
    </source>
</evidence>
<comment type="similarity">
    <text evidence="2 17">Belongs to the cation transport ATPase (P-type) (TC 3.A.3) family. Type IB subfamily.</text>
</comment>
<dbReference type="GO" id="GO:0005886">
    <property type="term" value="C:plasma membrane"/>
    <property type="evidence" value="ECO:0007669"/>
    <property type="project" value="UniProtKB-SubCell"/>
</dbReference>
<reference evidence="20" key="1">
    <citation type="submission" date="2014-07" db="EMBL/GenBank/DDBJ databases">
        <authorList>
            <person name="Wibberg D."/>
        </authorList>
    </citation>
    <scope>NUCLEOTIDE SEQUENCE [LARGE SCALE GENOMIC DNA]</scope>
    <source>
        <strain evidence="20">DG5</strain>
    </source>
</reference>
<keyword evidence="4" id="KW-0104">Cadmium</keyword>
<keyword evidence="3 17" id="KW-1003">Cell membrane</keyword>
<feature type="domain" description="HMA" evidence="18">
    <location>
        <begin position="84"/>
        <end position="153"/>
    </location>
</feature>
<dbReference type="GO" id="GO:0046872">
    <property type="term" value="F:metal ion binding"/>
    <property type="evidence" value="ECO:0007669"/>
    <property type="project" value="UniProtKB-KW"/>
</dbReference>
<dbReference type="InterPro" id="IPR059000">
    <property type="entry name" value="ATPase_P-type_domA"/>
</dbReference>
<evidence type="ECO:0000256" key="12">
    <source>
        <dbReference type="ARBA" id="ARBA00022967"/>
    </source>
</evidence>
<proteinExistence type="inferred from homology"/>
<comment type="subcellular location">
    <subcellularLocation>
        <location evidence="1">Cell membrane</location>
        <topology evidence="1">Multi-pass membrane protein</topology>
    </subcellularLocation>
</comment>
<dbReference type="FunFam" id="2.70.150.10:FF:000002">
    <property type="entry name" value="Copper-transporting ATPase 1, putative"/>
    <property type="match status" value="1"/>
</dbReference>
<dbReference type="PRINTS" id="PR00119">
    <property type="entry name" value="CATATPASE"/>
</dbReference>
<dbReference type="InterPro" id="IPR023299">
    <property type="entry name" value="ATPase_P-typ_cyto_dom_N"/>
</dbReference>
<dbReference type="HOGENOM" id="CLU_001771_6_2_9"/>
<evidence type="ECO:0000256" key="8">
    <source>
        <dbReference type="ARBA" id="ARBA00022741"/>
    </source>
</evidence>
<dbReference type="OrthoDB" id="9760364at2"/>
<dbReference type="InterPro" id="IPR044492">
    <property type="entry name" value="P_typ_ATPase_HD_dom"/>
</dbReference>
<keyword evidence="11" id="KW-0460">Magnesium</keyword>
<feature type="transmembrane region" description="Helical" evidence="17">
    <location>
        <begin position="430"/>
        <end position="451"/>
    </location>
</feature>
<dbReference type="Pfam" id="PF00122">
    <property type="entry name" value="E1-E2_ATPase"/>
    <property type="match status" value="1"/>
</dbReference>
<dbReference type="InterPro" id="IPR036412">
    <property type="entry name" value="HAD-like_sf"/>
</dbReference>
<keyword evidence="5" id="KW-0597">Phosphoprotein</keyword>
<dbReference type="Gene3D" id="3.30.70.100">
    <property type="match status" value="2"/>
</dbReference>
<feature type="transmembrane region" description="Helical" evidence="17">
    <location>
        <begin position="398"/>
        <end position="418"/>
    </location>
</feature>
<evidence type="ECO:0000256" key="16">
    <source>
        <dbReference type="ARBA" id="ARBA00049338"/>
    </source>
</evidence>
<dbReference type="InterPro" id="IPR001757">
    <property type="entry name" value="P_typ_ATPase"/>
</dbReference>
<keyword evidence="7 17" id="KW-0479">Metal-binding</keyword>
<keyword evidence="19" id="KW-0378">Hydrolase</keyword>
<evidence type="ECO:0000256" key="1">
    <source>
        <dbReference type="ARBA" id="ARBA00004651"/>
    </source>
</evidence>
<evidence type="ECO:0000313" key="19">
    <source>
        <dbReference type="EMBL" id="CDZ24736.1"/>
    </source>
</evidence>
<keyword evidence="14 17" id="KW-0472">Membrane</keyword>
<sequence>MKPEIRKEYILENLCCGNCAAKIEREAGTISGVVSSNVDFVSKTLTLEIERQINSGTLFDEIDSIVKRHDSAIVVKEKEQSEPGKKVIYLSGIDCNSCAEKIEEEVKKISGVKSANLDIATQRLTVEADDKGKLPVVLRAVYQKIREMEPNVEISYTQDSKKTESADLKKQFKIISLIFGTALFVIGMVFTLPAAVEFVLYLIAYLAVGGEILFKALRNIAKGQVFDENFLMSVATIGAFAIGEYPEGVAVMLFYQIGELLQDAAVDRSRKSISALMDIRPDYANLKIGDEIRRVAPEEAAVGDLIVVRPGERIPLDGRVVEGKSSLDMSALTGESLPRDVEAGSSVLSGSVNKTGLITVEVTSEYGESTVSKILNLVQNASSKKAPTENFITKFARIYTPVVVFTALALALIPPLVIPGVHFAEWIKRGLIFLVISCPCAIVVSIPLCFFGGIGGASKNGILVKGSNFLEALNNVDTVVFDKTGTLTKGNFKVAEIKTANGFTEDEVLSLAAYAENYSNHPIAVSIRESYGKEIDSRRISDYEELSGKGIRVKIDGKTVLAGNSSLMKAENIACEKIMSPGTVVYIATDGKFAGYLVIADEIRPDSEKAIQELKAAGVKTAMLTGDSKAAGELAGKELGLDQIYTELLPHQKVEQLERLSKAIDGSGKLVFIGDGINDAPVLAQADVGIAMGGTGSDAAIEAADVVFMTDEPKKIVTAINIARRTHKIVWQNIIFALVVKAALLILGALGVANMWEAVFGDVGVTLIAVLNATRTMRTENRSGFSYVPRSHFVTK</sequence>
<keyword evidence="12" id="KW-1278">Translocase</keyword>
<dbReference type="InterPro" id="IPR018303">
    <property type="entry name" value="ATPase_P-typ_P_site"/>
</dbReference>
<feature type="transmembrane region" description="Helical" evidence="17">
    <location>
        <begin position="758"/>
        <end position="774"/>
    </location>
</feature>
<accession>A0A078KLX1</accession>
<dbReference type="CDD" id="cd07548">
    <property type="entry name" value="P-type_ATPase-Cd_Zn_Co_like"/>
    <property type="match status" value="1"/>
</dbReference>
<dbReference type="InterPro" id="IPR023214">
    <property type="entry name" value="HAD_sf"/>
</dbReference>
<evidence type="ECO:0000256" key="13">
    <source>
        <dbReference type="ARBA" id="ARBA00022989"/>
    </source>
</evidence>
<evidence type="ECO:0000256" key="15">
    <source>
        <dbReference type="ARBA" id="ARBA00047308"/>
    </source>
</evidence>
<feature type="transmembrane region" description="Helical" evidence="17">
    <location>
        <begin position="198"/>
        <end position="217"/>
    </location>
</feature>
<dbReference type="EMBL" id="LM995447">
    <property type="protein sequence ID" value="CDZ24736.1"/>
    <property type="molecule type" value="Genomic_DNA"/>
</dbReference>
<comment type="catalytic activity">
    <reaction evidence="15">
        <text>Zn(2+)(in) + ATP + H2O = Zn(2+)(out) + ADP + phosphate + H(+)</text>
        <dbReference type="Rhea" id="RHEA:20621"/>
        <dbReference type="ChEBI" id="CHEBI:15377"/>
        <dbReference type="ChEBI" id="CHEBI:15378"/>
        <dbReference type="ChEBI" id="CHEBI:29105"/>
        <dbReference type="ChEBI" id="CHEBI:30616"/>
        <dbReference type="ChEBI" id="CHEBI:43474"/>
        <dbReference type="ChEBI" id="CHEBI:456216"/>
        <dbReference type="EC" id="7.2.2.12"/>
    </reaction>
</comment>
<dbReference type="Proteomes" id="UP000032431">
    <property type="component" value="Chromosome I"/>
</dbReference>
<dbReference type="GO" id="GO:0016887">
    <property type="term" value="F:ATP hydrolysis activity"/>
    <property type="evidence" value="ECO:0007669"/>
    <property type="project" value="InterPro"/>
</dbReference>
<dbReference type="InterPro" id="IPR027256">
    <property type="entry name" value="P-typ_ATPase_IB"/>
</dbReference>
<dbReference type="Gene3D" id="3.40.50.1000">
    <property type="entry name" value="HAD superfamily/HAD-like"/>
    <property type="match status" value="1"/>
</dbReference>
<evidence type="ECO:0000256" key="3">
    <source>
        <dbReference type="ARBA" id="ARBA00022475"/>
    </source>
</evidence>
<dbReference type="GO" id="GO:0005524">
    <property type="term" value="F:ATP binding"/>
    <property type="evidence" value="ECO:0007669"/>
    <property type="project" value="UniProtKB-UniRule"/>
</dbReference>
<dbReference type="PATRIC" id="fig|29343.3.peg.1713"/>
<evidence type="ECO:0000256" key="6">
    <source>
        <dbReference type="ARBA" id="ARBA00022692"/>
    </source>
</evidence>
<protein>
    <submittedName>
        <fullName evidence="19">Cadmium, zinc and cobalt-transporting ATPase</fullName>
        <ecNumber evidence="19">3.6.3.3</ecNumber>
    </submittedName>
</protein>
<name>A0A078KLX1_9FIRM</name>
<dbReference type="SFLD" id="SFLDF00027">
    <property type="entry name" value="p-type_atpase"/>
    <property type="match status" value="1"/>
</dbReference>
<keyword evidence="13 17" id="KW-1133">Transmembrane helix</keyword>
<dbReference type="NCBIfam" id="TIGR01525">
    <property type="entry name" value="ATPase-IB_hvy"/>
    <property type="match status" value="1"/>
</dbReference>
<gene>
    <name evidence="19" type="primary">cadA</name>
    <name evidence="19" type="ORF">CCDG5_1628</name>
</gene>
<evidence type="ECO:0000256" key="5">
    <source>
        <dbReference type="ARBA" id="ARBA00022553"/>
    </source>
</evidence>
<evidence type="ECO:0000259" key="18">
    <source>
        <dbReference type="PROSITE" id="PS50846"/>
    </source>
</evidence>
<dbReference type="SFLD" id="SFLDG00002">
    <property type="entry name" value="C1.7:_P-type_atpase_like"/>
    <property type="match status" value="1"/>
</dbReference>
<dbReference type="PROSITE" id="PS50846">
    <property type="entry name" value="HMA_2"/>
    <property type="match status" value="1"/>
</dbReference>
<dbReference type="CDD" id="cd00371">
    <property type="entry name" value="HMA"/>
    <property type="match status" value="2"/>
</dbReference>
<dbReference type="NCBIfam" id="TIGR01494">
    <property type="entry name" value="ATPase_P-type"/>
    <property type="match status" value="1"/>
</dbReference>
<feature type="transmembrane region" description="Helical" evidence="17">
    <location>
        <begin position="734"/>
        <end position="752"/>
    </location>
</feature>
<dbReference type="Gene3D" id="3.40.1110.10">
    <property type="entry name" value="Calcium-transporting ATPase, cytoplasmic domain N"/>
    <property type="match status" value="1"/>
</dbReference>